<dbReference type="InterPro" id="IPR005379">
    <property type="entry name" value="FDM1-5/IDN2_XH"/>
</dbReference>
<dbReference type="PANTHER" id="PTHR21596:SF82">
    <property type="entry name" value="FACTOR OF DNA METHYLATION 5-LIKE"/>
    <property type="match status" value="1"/>
</dbReference>
<organism evidence="2 3">
    <name type="scientific">Saponaria officinalis</name>
    <name type="common">Common soapwort</name>
    <name type="synonym">Lychnis saponaria</name>
    <dbReference type="NCBI Taxonomy" id="3572"/>
    <lineage>
        <taxon>Eukaryota</taxon>
        <taxon>Viridiplantae</taxon>
        <taxon>Streptophyta</taxon>
        <taxon>Embryophyta</taxon>
        <taxon>Tracheophyta</taxon>
        <taxon>Spermatophyta</taxon>
        <taxon>Magnoliopsida</taxon>
        <taxon>eudicotyledons</taxon>
        <taxon>Gunneridae</taxon>
        <taxon>Pentapetalae</taxon>
        <taxon>Caryophyllales</taxon>
        <taxon>Caryophyllaceae</taxon>
        <taxon>Caryophylleae</taxon>
        <taxon>Saponaria</taxon>
    </lineage>
</organism>
<sequence length="310" mass="35902">MEFEEVILVRVMESHESQELQQLRKLVLKLATEIDVKNMKLFQMEEKYDQASKALQRVDVENTKFRQEHEREMKRMHFMVLNSEKSKLELEIRTKEVELKAKEVDKRETELNSEKARVGALLCELEDGGSEVQSLEALNQILISKERATNVELQDARKVVIRILQGLSDVQGDVGVKRMGEVQVAPFRDACAKKRPSSDWELEASRICSSWQEKLGDPSWQPFKNEVVNGTLQEVIDEDDIKLKELKDAWGEAAYGMVVNALLELNDYNPSGRYVVSELWNYKEGRKASLKEGIEYLLQRLTTKSQKRKR</sequence>
<dbReference type="PANTHER" id="PTHR21596">
    <property type="entry name" value="RIBONUCLEASE P SUBUNIT P38"/>
    <property type="match status" value="1"/>
</dbReference>
<name>A0AAW1J9Q7_SAPOF</name>
<protein>
    <recommendedName>
        <fullName evidence="1">Factor of DNA methylation 1-5/IDN2 domain-containing protein</fullName>
    </recommendedName>
</protein>
<keyword evidence="3" id="KW-1185">Reference proteome</keyword>
<dbReference type="AlphaFoldDB" id="A0AAW1J9Q7"/>
<evidence type="ECO:0000259" key="1">
    <source>
        <dbReference type="Pfam" id="PF03469"/>
    </source>
</evidence>
<accession>A0AAW1J9Q7</accession>
<dbReference type="GO" id="GO:0080188">
    <property type="term" value="P:gene silencing by siRNA-directed DNA methylation"/>
    <property type="evidence" value="ECO:0007669"/>
    <property type="project" value="InterPro"/>
</dbReference>
<dbReference type="Pfam" id="PF03469">
    <property type="entry name" value="XH"/>
    <property type="match status" value="1"/>
</dbReference>
<evidence type="ECO:0000313" key="3">
    <source>
        <dbReference type="Proteomes" id="UP001443914"/>
    </source>
</evidence>
<dbReference type="Proteomes" id="UP001443914">
    <property type="component" value="Unassembled WGS sequence"/>
</dbReference>
<proteinExistence type="predicted"/>
<feature type="domain" description="Factor of DNA methylation 1-5/IDN2" evidence="1">
    <location>
        <begin position="177"/>
        <end position="307"/>
    </location>
</feature>
<comment type="caution">
    <text evidence="2">The sequence shown here is derived from an EMBL/GenBank/DDBJ whole genome shotgun (WGS) entry which is preliminary data.</text>
</comment>
<gene>
    <name evidence="2" type="ORF">RND81_08G218300</name>
</gene>
<dbReference type="EMBL" id="JBDFQZ010000008">
    <property type="protein sequence ID" value="KAK9700118.1"/>
    <property type="molecule type" value="Genomic_DNA"/>
</dbReference>
<evidence type="ECO:0000313" key="2">
    <source>
        <dbReference type="EMBL" id="KAK9700118.1"/>
    </source>
</evidence>
<reference evidence="2" key="1">
    <citation type="submission" date="2024-03" db="EMBL/GenBank/DDBJ databases">
        <title>WGS assembly of Saponaria officinalis var. Norfolk2.</title>
        <authorList>
            <person name="Jenkins J."/>
            <person name="Shu S."/>
            <person name="Grimwood J."/>
            <person name="Barry K."/>
            <person name="Goodstein D."/>
            <person name="Schmutz J."/>
            <person name="Leebens-Mack J."/>
            <person name="Osbourn A."/>
        </authorList>
    </citation>
    <scope>NUCLEOTIDE SEQUENCE [LARGE SCALE GENOMIC DNA]</scope>
    <source>
        <strain evidence="2">JIC</strain>
    </source>
</reference>
<dbReference type="InterPro" id="IPR045177">
    <property type="entry name" value="FDM1-5/IDN2"/>
</dbReference>